<dbReference type="InterPro" id="IPR056884">
    <property type="entry name" value="NPHP3-like_N"/>
</dbReference>
<dbReference type="PROSITE" id="PS50088">
    <property type="entry name" value="ANK_REPEAT"/>
    <property type="match status" value="3"/>
</dbReference>
<dbReference type="Pfam" id="PF00023">
    <property type="entry name" value="Ank"/>
    <property type="match status" value="1"/>
</dbReference>
<feature type="domain" description="GPI inositol-deacylase winged helix" evidence="3">
    <location>
        <begin position="459"/>
        <end position="534"/>
    </location>
</feature>
<evidence type="ECO:0000256" key="1">
    <source>
        <dbReference type="ARBA" id="ARBA00022737"/>
    </source>
</evidence>
<dbReference type="Gene3D" id="3.40.50.300">
    <property type="entry name" value="P-loop containing nucleotide triphosphate hydrolases"/>
    <property type="match status" value="1"/>
</dbReference>
<keyword evidence="1" id="KW-0677">Repeat</keyword>
<dbReference type="Pfam" id="PF12796">
    <property type="entry name" value="Ank_2"/>
    <property type="match status" value="1"/>
</dbReference>
<feature type="domain" description="Nephrocystin 3-like N-terminal" evidence="5">
    <location>
        <begin position="214"/>
        <end position="342"/>
    </location>
</feature>
<feature type="repeat" description="ANK" evidence="2">
    <location>
        <begin position="840"/>
        <end position="876"/>
    </location>
</feature>
<dbReference type="SUPFAM" id="SSF48403">
    <property type="entry name" value="Ankyrin repeat"/>
    <property type="match status" value="1"/>
</dbReference>
<feature type="repeat" description="ANK" evidence="2">
    <location>
        <begin position="807"/>
        <end position="839"/>
    </location>
</feature>
<dbReference type="InterPro" id="IPR027417">
    <property type="entry name" value="P-loop_NTPase"/>
</dbReference>
<evidence type="ECO:0000259" key="3">
    <source>
        <dbReference type="Pfam" id="PF22939"/>
    </source>
</evidence>
<gene>
    <name evidence="6" type="ORF">BO99DRAFT_348958</name>
</gene>
<reference evidence="6 7" key="1">
    <citation type="submission" date="2018-02" db="EMBL/GenBank/DDBJ databases">
        <title>The genomes of Aspergillus section Nigri reveals drivers in fungal speciation.</title>
        <authorList>
            <consortium name="DOE Joint Genome Institute"/>
            <person name="Vesth T.C."/>
            <person name="Nybo J."/>
            <person name="Theobald S."/>
            <person name="Brandl J."/>
            <person name="Frisvad J.C."/>
            <person name="Nielsen K.F."/>
            <person name="Lyhne E.K."/>
            <person name="Kogle M.E."/>
            <person name="Kuo A."/>
            <person name="Riley R."/>
            <person name="Clum A."/>
            <person name="Nolan M."/>
            <person name="Lipzen A."/>
            <person name="Salamov A."/>
            <person name="Henrissat B."/>
            <person name="Wiebenga A."/>
            <person name="De vries R.P."/>
            <person name="Grigoriev I.V."/>
            <person name="Mortensen U.H."/>
            <person name="Andersen M.R."/>
            <person name="Baker S.E."/>
        </authorList>
    </citation>
    <scope>NUCLEOTIDE SEQUENCE [LARGE SCALE GENOMIC DNA]</scope>
    <source>
        <strain evidence="6 7">CBS 115571</strain>
    </source>
</reference>
<feature type="domain" description="DUF7708" evidence="4">
    <location>
        <begin position="13"/>
        <end position="140"/>
    </location>
</feature>
<dbReference type="STRING" id="1450538.A0A2V5GX45"/>
<dbReference type="PANTHER" id="PTHR10039:SF10">
    <property type="entry name" value="NACHT DOMAIN-CONTAINING PROTEIN"/>
    <property type="match status" value="1"/>
</dbReference>
<dbReference type="InterPro" id="IPR036770">
    <property type="entry name" value="Ankyrin_rpt-contain_sf"/>
</dbReference>
<name>A0A2V5GX45_ASPV1</name>
<accession>A0A2V5GX45</accession>
<keyword evidence="2" id="KW-0040">ANK repeat</keyword>
<evidence type="ECO:0000259" key="4">
    <source>
        <dbReference type="Pfam" id="PF24809"/>
    </source>
</evidence>
<dbReference type="Gene3D" id="1.25.40.20">
    <property type="entry name" value="Ankyrin repeat-containing domain"/>
    <property type="match status" value="1"/>
</dbReference>
<proteinExistence type="predicted"/>
<dbReference type="Pfam" id="PF22939">
    <property type="entry name" value="WHD_GPIID"/>
    <property type="match status" value="1"/>
</dbReference>
<protein>
    <submittedName>
        <fullName evidence="6">Uncharacterized protein</fullName>
    </submittedName>
</protein>
<dbReference type="OMA" id="VSFFFAQ"/>
<feature type="repeat" description="ANK" evidence="2">
    <location>
        <begin position="772"/>
        <end position="806"/>
    </location>
</feature>
<dbReference type="PROSITE" id="PS50297">
    <property type="entry name" value="ANK_REP_REGION"/>
    <property type="match status" value="3"/>
</dbReference>
<dbReference type="PANTHER" id="PTHR10039">
    <property type="entry name" value="AMELOGENIN"/>
    <property type="match status" value="1"/>
</dbReference>
<organism evidence="6 7">
    <name type="scientific">Aspergillus violaceofuscus (strain CBS 115571)</name>
    <dbReference type="NCBI Taxonomy" id="1450538"/>
    <lineage>
        <taxon>Eukaryota</taxon>
        <taxon>Fungi</taxon>
        <taxon>Dikarya</taxon>
        <taxon>Ascomycota</taxon>
        <taxon>Pezizomycotina</taxon>
        <taxon>Eurotiomycetes</taxon>
        <taxon>Eurotiomycetidae</taxon>
        <taxon>Eurotiales</taxon>
        <taxon>Aspergillaceae</taxon>
        <taxon>Aspergillus</taxon>
    </lineage>
</organism>
<sequence length="886" mass="100005">MYLPDRNAAVCGAVETFVSSHPETAALIWGGIKTAITVASNVASYFDKVTNMIKDIGLTCPTIQEFGQLYHGHVGLQRSLCDYYAVIIELCSKVIEVSRRPSAIHIFISIWNPFESEFKPWLEQLASSKDQVMLQISLASEMAAHEAKMLLEYESKENSSHRAYTLKFFKNSAHHQEEARQWQINQTKREKAALEIKIRQNLSPVDHIPPWKRTVLMSNVVSFLHSARCENDSVAQFFCQADNQPSLSARNIVGSICRQLLDSLIEGSSHEDLLSIEHDCEGLDTNETVQFLLSKMAKERAYYIVLDGIDECDTAQIREMARALEMLSQGKVGMLKIICAGRPGLEMDLFKWGRPQYRVLIDQGKLNLDMDRYIAATLYDCLEEGELVLQDEENITTIVETLRHGSQGMFLWAGLCIRDLCEKNCDEDILEALKCLPRGLAELFDSKIDRIQQGEDPHHAMDLLQYCGVVKRPLTIEEHREALSISLGDKSLNTKRLPNDMNRIVRGCLGLTFIDDEEHTVHYTHHSVKEHLFHTKNKDPANLDAKKVNEHFGFLCMTYLNFTNFSRQLVKTEKELMIDPLFLGALSISSRNRWISEVQSSWKRRSPRINVRTALESLGDPKYHRSSSTDAMQNGAFLSYVRDYWFLHLNDIGPHDHPMWTLFCKCIEDRSLPFSRPWDLALPGGTLQWALKHNHYALFRYLMSMINPTTPIKEFSSFPDILNEANSSPIIAEALRMLEFLNDFIKESRGNQLNTVKELVASGADVNLKDEKGKTGLHKAVLMGRQGPDMIECLISAGLDVNLTDNNGQTALHVAAWAHQEKNVKVLISAGALVNLEDNKGNTALHEAASLRSSRLSLGMMKDLLTAGADINLANKQGETALCIAI</sequence>
<dbReference type="Pfam" id="PF24883">
    <property type="entry name" value="NPHP3_N"/>
    <property type="match status" value="1"/>
</dbReference>
<evidence type="ECO:0000259" key="5">
    <source>
        <dbReference type="Pfam" id="PF24883"/>
    </source>
</evidence>
<dbReference type="EMBL" id="KZ825288">
    <property type="protein sequence ID" value="PYI12813.1"/>
    <property type="molecule type" value="Genomic_DNA"/>
</dbReference>
<dbReference type="InterPro" id="IPR002110">
    <property type="entry name" value="Ankyrin_rpt"/>
</dbReference>
<dbReference type="Proteomes" id="UP000249829">
    <property type="component" value="Unassembled WGS sequence"/>
</dbReference>
<evidence type="ECO:0000313" key="6">
    <source>
        <dbReference type="EMBL" id="PYI12813.1"/>
    </source>
</evidence>
<dbReference type="SMART" id="SM00248">
    <property type="entry name" value="ANK"/>
    <property type="match status" value="4"/>
</dbReference>
<evidence type="ECO:0000313" key="7">
    <source>
        <dbReference type="Proteomes" id="UP000249829"/>
    </source>
</evidence>
<dbReference type="AlphaFoldDB" id="A0A2V5GX45"/>
<keyword evidence="7" id="KW-1185">Reference proteome</keyword>
<dbReference type="InterPro" id="IPR056125">
    <property type="entry name" value="DUF7708"/>
</dbReference>
<dbReference type="InterPro" id="IPR054471">
    <property type="entry name" value="GPIID_WHD"/>
</dbReference>
<feature type="non-terminal residue" evidence="6">
    <location>
        <position position="886"/>
    </location>
</feature>
<evidence type="ECO:0000256" key="2">
    <source>
        <dbReference type="PROSITE-ProRule" id="PRU00023"/>
    </source>
</evidence>
<dbReference type="Pfam" id="PF24809">
    <property type="entry name" value="DUF7708"/>
    <property type="match status" value="1"/>
</dbReference>